<sequence>MEAQRLRGGSISHASPSGVGNVASQLAETQDMPVTPTPTHWLSGNAMQPVLNDGSMESVSMDENEGQEHWQPGGSSRAPSRASEARSGIRQRKILQRSWIGRPKHQTSLLDVSKQAQVLVGALEAARTQQQDIYQMVQEQVQAHLAEELSNWKAEQQIHEGIYLERITKLELEVSKLHTELAEAQHTIQQIGPMKQDTPTTNAQSSKMNHHDNNKIPRTREVTSQKSKQQPTFADLAALLSTRPGGQEWQEVTVTTWLLSCRT</sequence>
<dbReference type="Proteomes" id="UP000637239">
    <property type="component" value="Chromosome 3"/>
</dbReference>
<accession>A0A7R7VK52</accession>
<feature type="region of interest" description="Disordered" evidence="1">
    <location>
        <begin position="193"/>
        <end position="230"/>
    </location>
</feature>
<feature type="compositionally biased region" description="Polar residues" evidence="1">
    <location>
        <begin position="197"/>
        <end position="207"/>
    </location>
</feature>
<reference evidence="2" key="1">
    <citation type="submission" date="2021-01" db="EMBL/GenBank/DDBJ databases">
        <authorList>
            <consortium name="Aspergillus chevalieri M1 genome sequencing consortium"/>
            <person name="Kazuki M."/>
            <person name="Futagami T."/>
        </authorList>
    </citation>
    <scope>NUCLEOTIDE SEQUENCE</scope>
    <source>
        <strain evidence="2">M1</strain>
    </source>
</reference>
<proteinExistence type="predicted"/>
<feature type="compositionally biased region" description="Basic and acidic residues" evidence="1">
    <location>
        <begin position="209"/>
        <end position="223"/>
    </location>
</feature>
<feature type="compositionally biased region" description="Polar residues" evidence="1">
    <location>
        <begin position="37"/>
        <end position="46"/>
    </location>
</feature>
<dbReference type="RefSeq" id="XP_043134710.1">
    <property type="nucleotide sequence ID" value="XM_043276764.1"/>
</dbReference>
<reference evidence="2" key="2">
    <citation type="submission" date="2021-02" db="EMBL/GenBank/DDBJ databases">
        <title>Aspergillus chevalieri M1 genome sequence.</title>
        <authorList>
            <person name="Kadooka C."/>
            <person name="Mori K."/>
            <person name="Futagami T."/>
        </authorList>
    </citation>
    <scope>NUCLEOTIDE SEQUENCE</scope>
    <source>
        <strain evidence="2">M1</strain>
    </source>
</reference>
<dbReference type="AlphaFoldDB" id="A0A7R7VK52"/>
<feature type="compositionally biased region" description="Low complexity" evidence="1">
    <location>
        <begin position="72"/>
        <end position="88"/>
    </location>
</feature>
<gene>
    <name evidence="2" type="ORF">ACHE_30175S</name>
</gene>
<evidence type="ECO:0000313" key="2">
    <source>
        <dbReference type="EMBL" id="BCR86188.1"/>
    </source>
</evidence>
<name>A0A7R7VK52_ASPCH</name>
<evidence type="ECO:0000256" key="1">
    <source>
        <dbReference type="SAM" id="MobiDB-lite"/>
    </source>
</evidence>
<keyword evidence="3" id="KW-1185">Reference proteome</keyword>
<dbReference type="GeneID" id="66980547"/>
<feature type="region of interest" description="Disordered" evidence="1">
    <location>
        <begin position="1"/>
        <end position="90"/>
    </location>
</feature>
<protein>
    <submittedName>
        <fullName evidence="2">Uncharacterized protein</fullName>
    </submittedName>
</protein>
<dbReference type="KEGG" id="ache:ACHE_30175S"/>
<organism evidence="2 3">
    <name type="scientific">Aspergillus chevalieri</name>
    <name type="common">Eurotium chevalieri</name>
    <dbReference type="NCBI Taxonomy" id="182096"/>
    <lineage>
        <taxon>Eukaryota</taxon>
        <taxon>Fungi</taxon>
        <taxon>Dikarya</taxon>
        <taxon>Ascomycota</taxon>
        <taxon>Pezizomycotina</taxon>
        <taxon>Eurotiomycetes</taxon>
        <taxon>Eurotiomycetidae</taxon>
        <taxon>Eurotiales</taxon>
        <taxon>Aspergillaceae</taxon>
        <taxon>Aspergillus</taxon>
        <taxon>Aspergillus subgen. Aspergillus</taxon>
    </lineage>
</organism>
<dbReference type="EMBL" id="AP024418">
    <property type="protein sequence ID" value="BCR86188.1"/>
    <property type="molecule type" value="Genomic_DNA"/>
</dbReference>
<evidence type="ECO:0000313" key="3">
    <source>
        <dbReference type="Proteomes" id="UP000637239"/>
    </source>
</evidence>